<proteinExistence type="predicted"/>
<sequence>MIPHLLWLREVDFVPLTYAGDVYGLSSRAQSAELVLGYVGHNLALLAVPVALAGLALAWRALMRRPSASWAGIWSRGVNVGVNGPQALNIWIIQIVVAVGPPLGGLFFTVYMKTDWGISLFFLTPLALVAIPALRLQGIALFRIAAIWLLMSLATLVASPYIADREMAGNPNGASSYGARSQLARELTEEWHRRFHTRWAVVAGTTEIGEPMTFYSSDHPAPFTPGEVWSSGLTSLEEAKRLGFIGICDTSDGRLPVCEAWMAANGKDAEQVAITTQRFFHGHPGPAITWKVYIVPPAK</sequence>
<accession>A0A1J5P7B6</accession>
<keyword evidence="1" id="KW-0472">Membrane</keyword>
<organism evidence="2">
    <name type="scientific">mine drainage metagenome</name>
    <dbReference type="NCBI Taxonomy" id="410659"/>
    <lineage>
        <taxon>unclassified sequences</taxon>
        <taxon>metagenomes</taxon>
        <taxon>ecological metagenomes</taxon>
    </lineage>
</organism>
<gene>
    <name evidence="2" type="ORF">GALL_513340</name>
</gene>
<comment type="caution">
    <text evidence="2">The sequence shown here is derived from an EMBL/GenBank/DDBJ whole genome shotgun (WGS) entry which is preliminary data.</text>
</comment>
<feature type="transmembrane region" description="Helical" evidence="1">
    <location>
        <begin position="35"/>
        <end position="59"/>
    </location>
</feature>
<name>A0A1J5P7B6_9ZZZZ</name>
<feature type="transmembrane region" description="Helical" evidence="1">
    <location>
        <begin position="141"/>
        <end position="162"/>
    </location>
</feature>
<evidence type="ECO:0000313" key="2">
    <source>
        <dbReference type="EMBL" id="OIQ67090.1"/>
    </source>
</evidence>
<keyword evidence="1" id="KW-1133">Transmembrane helix</keyword>
<protein>
    <submittedName>
        <fullName evidence="2">Uncharacterized protein</fullName>
    </submittedName>
</protein>
<feature type="transmembrane region" description="Helical" evidence="1">
    <location>
        <begin position="116"/>
        <end position="134"/>
    </location>
</feature>
<dbReference type="EMBL" id="MLJW01006159">
    <property type="protein sequence ID" value="OIQ67090.1"/>
    <property type="molecule type" value="Genomic_DNA"/>
</dbReference>
<dbReference type="AlphaFoldDB" id="A0A1J5P7B6"/>
<feature type="transmembrane region" description="Helical" evidence="1">
    <location>
        <begin position="88"/>
        <end position="110"/>
    </location>
</feature>
<keyword evidence="1" id="KW-0812">Transmembrane</keyword>
<reference evidence="2" key="1">
    <citation type="submission" date="2016-10" db="EMBL/GenBank/DDBJ databases">
        <title>Sequence of Gallionella enrichment culture.</title>
        <authorList>
            <person name="Poehlein A."/>
            <person name="Muehling M."/>
            <person name="Daniel R."/>
        </authorList>
    </citation>
    <scope>NUCLEOTIDE SEQUENCE</scope>
</reference>
<evidence type="ECO:0000256" key="1">
    <source>
        <dbReference type="SAM" id="Phobius"/>
    </source>
</evidence>